<evidence type="ECO:0000313" key="3">
    <source>
        <dbReference type="Proteomes" id="UP000078200"/>
    </source>
</evidence>
<keyword evidence="1" id="KW-0472">Membrane</keyword>
<protein>
    <submittedName>
        <fullName evidence="2">Uncharacterized protein</fullName>
    </submittedName>
</protein>
<dbReference type="Proteomes" id="UP000078200">
    <property type="component" value="Unassembled WGS sequence"/>
</dbReference>
<dbReference type="VEuPathDB" id="VectorBase:GAUT049297"/>
<keyword evidence="1" id="KW-1133">Transmembrane helix</keyword>
<keyword evidence="3" id="KW-1185">Reference proteome</keyword>
<reference evidence="2" key="1">
    <citation type="submission" date="2020-05" db="UniProtKB">
        <authorList>
            <consortium name="EnsemblMetazoa"/>
        </authorList>
    </citation>
    <scope>IDENTIFICATION</scope>
    <source>
        <strain evidence="2">TTRI</strain>
    </source>
</reference>
<keyword evidence="1" id="KW-0812">Transmembrane</keyword>
<evidence type="ECO:0000256" key="1">
    <source>
        <dbReference type="SAM" id="Phobius"/>
    </source>
</evidence>
<sequence>MKILNNLLVLNDVILFFVFCFAGWNDDDNHDVVDVGLIPGVRVGNDRKGCSAEDTKATICTIYGSGPTTIRVIGNWVKELRGGNFDLKNEGPTTTDTELIKSMLTDKSLIRYGRDSGCH</sequence>
<dbReference type="EnsemblMetazoa" id="GAUT049297-RA">
    <property type="protein sequence ID" value="GAUT049297-PA"/>
    <property type="gene ID" value="GAUT049297"/>
</dbReference>
<evidence type="ECO:0000313" key="2">
    <source>
        <dbReference type="EnsemblMetazoa" id="GAUT049297-PA"/>
    </source>
</evidence>
<dbReference type="AlphaFoldDB" id="A0A1A9VVU0"/>
<feature type="transmembrane region" description="Helical" evidence="1">
    <location>
        <begin position="7"/>
        <end position="24"/>
    </location>
</feature>
<organism evidence="2 3">
    <name type="scientific">Glossina austeni</name>
    <name type="common">Savannah tsetse fly</name>
    <dbReference type="NCBI Taxonomy" id="7395"/>
    <lineage>
        <taxon>Eukaryota</taxon>
        <taxon>Metazoa</taxon>
        <taxon>Ecdysozoa</taxon>
        <taxon>Arthropoda</taxon>
        <taxon>Hexapoda</taxon>
        <taxon>Insecta</taxon>
        <taxon>Pterygota</taxon>
        <taxon>Neoptera</taxon>
        <taxon>Endopterygota</taxon>
        <taxon>Diptera</taxon>
        <taxon>Brachycera</taxon>
        <taxon>Muscomorpha</taxon>
        <taxon>Hippoboscoidea</taxon>
        <taxon>Glossinidae</taxon>
        <taxon>Glossina</taxon>
    </lineage>
</organism>
<name>A0A1A9VVU0_GLOAU</name>
<proteinExistence type="predicted"/>
<accession>A0A1A9VVU0</accession>